<dbReference type="PANTHER" id="PTHR34315">
    <property type="match status" value="1"/>
</dbReference>
<feature type="signal peptide" evidence="1">
    <location>
        <begin position="1"/>
        <end position="22"/>
    </location>
</feature>
<gene>
    <name evidence="2" type="ORF">PFICI_12712</name>
</gene>
<proteinExistence type="predicted"/>
<reference evidence="3" key="1">
    <citation type="journal article" date="2015" name="BMC Genomics">
        <title>Genomic and transcriptomic analysis of the endophytic fungus Pestalotiopsis fici reveals its lifestyle and high potential for synthesis of natural products.</title>
        <authorList>
            <person name="Wang X."/>
            <person name="Zhang X."/>
            <person name="Liu L."/>
            <person name="Xiang M."/>
            <person name="Wang W."/>
            <person name="Sun X."/>
            <person name="Che Y."/>
            <person name="Guo L."/>
            <person name="Liu G."/>
            <person name="Guo L."/>
            <person name="Wang C."/>
            <person name="Yin W.B."/>
            <person name="Stadler M."/>
            <person name="Zhang X."/>
            <person name="Liu X."/>
        </authorList>
    </citation>
    <scope>NUCLEOTIDE SEQUENCE [LARGE SCALE GENOMIC DNA]</scope>
    <source>
        <strain evidence="3">W106-1 / CGMCC3.15140</strain>
    </source>
</reference>
<feature type="chain" id="PRO_5004833686" description="Intradiol ring-cleavage dioxygenases domain-containing protein" evidence="1">
    <location>
        <begin position="23"/>
        <end position="386"/>
    </location>
</feature>
<accession>W3WPI9</accession>
<dbReference type="Proteomes" id="UP000030651">
    <property type="component" value="Unassembled WGS sequence"/>
</dbReference>
<dbReference type="InterPro" id="IPR015889">
    <property type="entry name" value="Intradiol_dOase_core"/>
</dbReference>
<dbReference type="InParanoid" id="W3WPI9"/>
<evidence type="ECO:0000313" key="2">
    <source>
        <dbReference type="EMBL" id="ETS75768.1"/>
    </source>
</evidence>
<evidence type="ECO:0000256" key="1">
    <source>
        <dbReference type="SAM" id="SignalP"/>
    </source>
</evidence>
<dbReference type="eggNOG" id="ENOG502QPRK">
    <property type="taxonomic scope" value="Eukaryota"/>
</dbReference>
<protein>
    <recommendedName>
        <fullName evidence="4">Intradiol ring-cleavage dioxygenases domain-containing protein</fullName>
    </recommendedName>
</protein>
<dbReference type="GO" id="GO:0016702">
    <property type="term" value="F:oxidoreductase activity, acting on single donors with incorporation of molecular oxygen, incorporation of two atoms of oxygen"/>
    <property type="evidence" value="ECO:0007669"/>
    <property type="project" value="InterPro"/>
</dbReference>
<dbReference type="GO" id="GO:0005506">
    <property type="term" value="F:iron ion binding"/>
    <property type="evidence" value="ECO:0007669"/>
    <property type="project" value="InterPro"/>
</dbReference>
<dbReference type="Gene3D" id="2.60.130.10">
    <property type="entry name" value="Aromatic compound dioxygenase"/>
    <property type="match status" value="1"/>
</dbReference>
<dbReference type="HOGENOM" id="CLU_027719_0_1_1"/>
<name>W3WPI9_PESFW</name>
<dbReference type="CDD" id="cd03457">
    <property type="entry name" value="intradiol_dioxygenase_like"/>
    <property type="match status" value="1"/>
</dbReference>
<dbReference type="RefSeq" id="XP_007839484.1">
    <property type="nucleotide sequence ID" value="XM_007841293.1"/>
</dbReference>
<organism evidence="2 3">
    <name type="scientific">Pestalotiopsis fici (strain W106-1 / CGMCC3.15140)</name>
    <dbReference type="NCBI Taxonomy" id="1229662"/>
    <lineage>
        <taxon>Eukaryota</taxon>
        <taxon>Fungi</taxon>
        <taxon>Dikarya</taxon>
        <taxon>Ascomycota</taxon>
        <taxon>Pezizomycotina</taxon>
        <taxon>Sordariomycetes</taxon>
        <taxon>Xylariomycetidae</taxon>
        <taxon>Amphisphaeriales</taxon>
        <taxon>Sporocadaceae</taxon>
        <taxon>Pestalotiopsis</taxon>
    </lineage>
</organism>
<keyword evidence="3" id="KW-1185">Reference proteome</keyword>
<keyword evidence="1" id="KW-0732">Signal</keyword>
<dbReference type="GeneID" id="19277725"/>
<dbReference type="EMBL" id="KI912118">
    <property type="protein sequence ID" value="ETS75768.1"/>
    <property type="molecule type" value="Genomic_DNA"/>
</dbReference>
<sequence length="386" mass="41674">MFTFKALAAALAVISIFGTTSAHPGERHSPSSVKREAERYREAHARAARAFSQIDQFPRALELQERAVARRFATWNALRAERGIASNPSIEKRTKEDLDKYLAISHDVSDTGYTLDTPTEVIFGSNATAALVQEAILGPYFASGELLRTDVTEGIAGVPLHLDIQFIDINTMDAVEDLYVDIWQCNALGVYSGVALAGQAGLNTTWLRGFQVSNEEGVVEFDTIVPGHYAGRTHHIHILTTINSTMLPNNTYVPGITNHAGQFFFEQSLVDEVETLDPYNTNTQVLVKTADDDIAQSVATSVDDPLLQYVRLSDNLQDGLLAYITVGIDLKANHSDSYQPAAHWEAGGGVSLPGWVPSLPGGVTPTLPPGVPLPITTSAGTITSAT</sequence>
<dbReference type="SUPFAM" id="SSF49482">
    <property type="entry name" value="Aromatic compound dioxygenase"/>
    <property type="match status" value="1"/>
</dbReference>
<dbReference type="PANTHER" id="PTHR34315:SF1">
    <property type="entry name" value="INTRADIOL RING-CLEAVAGE DIOXYGENASES DOMAIN-CONTAINING PROTEIN-RELATED"/>
    <property type="match status" value="1"/>
</dbReference>
<evidence type="ECO:0000313" key="3">
    <source>
        <dbReference type="Proteomes" id="UP000030651"/>
    </source>
</evidence>
<evidence type="ECO:0008006" key="4">
    <source>
        <dbReference type="Google" id="ProtNLM"/>
    </source>
</evidence>
<dbReference type="OrthoDB" id="121380at2759"/>
<dbReference type="OMA" id="FIDINTM"/>
<dbReference type="KEGG" id="pfy:PFICI_12712"/>
<dbReference type="AlphaFoldDB" id="W3WPI9"/>